<proteinExistence type="predicted"/>
<accession>A0A177YPZ9</accession>
<evidence type="ECO:0000313" key="2">
    <source>
        <dbReference type="Proteomes" id="UP000077519"/>
    </source>
</evidence>
<comment type="caution">
    <text evidence="1">The sequence shown here is derived from an EMBL/GenBank/DDBJ whole genome shotgun (WGS) entry which is preliminary data.</text>
</comment>
<evidence type="ECO:0000313" key="1">
    <source>
        <dbReference type="EMBL" id="OAK57279.1"/>
    </source>
</evidence>
<gene>
    <name evidence="1" type="ORF">A3K89_00155</name>
</gene>
<dbReference type="EMBL" id="LVHI01000001">
    <property type="protein sequence ID" value="OAK57279.1"/>
    <property type="molecule type" value="Genomic_DNA"/>
</dbReference>
<keyword evidence="2" id="KW-1185">Reference proteome</keyword>
<organism evidence="1 2">
    <name type="scientific">Rhodococcoides kyotonense</name>
    <dbReference type="NCBI Taxonomy" id="398843"/>
    <lineage>
        <taxon>Bacteria</taxon>
        <taxon>Bacillati</taxon>
        <taxon>Actinomycetota</taxon>
        <taxon>Actinomycetes</taxon>
        <taxon>Mycobacteriales</taxon>
        <taxon>Nocardiaceae</taxon>
        <taxon>Rhodococcoides</taxon>
    </lineage>
</organism>
<name>A0A177YPZ9_9NOCA</name>
<sequence>MSEYSWAAEYLRSHGIPDAIVGDVDQAAGSSLASAKRLAAAVAPSDPLPLILDTTAGGPR</sequence>
<dbReference type="RefSeq" id="WP_068420428.1">
    <property type="nucleotide sequence ID" value="NZ_LVHI01000001.1"/>
</dbReference>
<dbReference type="AlphaFoldDB" id="A0A177YPZ9"/>
<protein>
    <submittedName>
        <fullName evidence="1">Uncharacterized protein</fullName>
    </submittedName>
</protein>
<dbReference type="Proteomes" id="UP000077519">
    <property type="component" value="Unassembled WGS sequence"/>
</dbReference>
<reference evidence="1 2" key="1">
    <citation type="submission" date="2016-03" db="EMBL/GenBank/DDBJ databases">
        <title>Genome sequence of Rhodococcus kyotonensis KB10.</title>
        <authorList>
            <person name="Jeong H."/>
            <person name="Hong C.E."/>
            <person name="Jo S.H."/>
            <person name="Park J.M."/>
        </authorList>
    </citation>
    <scope>NUCLEOTIDE SEQUENCE [LARGE SCALE GENOMIC DNA]</scope>
    <source>
        <strain evidence="1 2">KB10</strain>
    </source>
</reference>